<protein>
    <recommendedName>
        <fullName evidence="4">Chalcone-flavanone isomerase family protein</fullName>
    </recommendedName>
</protein>
<feature type="region of interest" description="Disordered" evidence="1">
    <location>
        <begin position="1"/>
        <end position="53"/>
    </location>
</feature>
<dbReference type="EMBL" id="JBJUIK010000006">
    <property type="protein sequence ID" value="KAL3525274.1"/>
    <property type="molecule type" value="Genomic_DNA"/>
</dbReference>
<feature type="compositionally biased region" description="Low complexity" evidence="1">
    <location>
        <begin position="15"/>
        <end position="24"/>
    </location>
</feature>
<dbReference type="PANTHER" id="PTHR47512">
    <property type="entry name" value="EXPRESSED PROTEIN"/>
    <property type="match status" value="1"/>
</dbReference>
<accession>A0ABD3A207</accession>
<feature type="compositionally biased region" description="Basic residues" evidence="1">
    <location>
        <begin position="365"/>
        <end position="374"/>
    </location>
</feature>
<comment type="caution">
    <text evidence="2">The sequence shown here is derived from an EMBL/GenBank/DDBJ whole genome shotgun (WGS) entry which is preliminary data.</text>
</comment>
<feature type="compositionally biased region" description="Polar residues" evidence="1">
    <location>
        <begin position="1"/>
        <end position="14"/>
    </location>
</feature>
<feature type="compositionally biased region" description="Polar residues" evidence="1">
    <location>
        <begin position="33"/>
        <end position="46"/>
    </location>
</feature>
<dbReference type="PANTHER" id="PTHR47512:SF3">
    <property type="entry name" value="CHALCONE-FLAVONONE ISOMERASE FAMILY PROTEIN"/>
    <property type="match status" value="1"/>
</dbReference>
<organism evidence="2 3">
    <name type="scientific">Cinchona calisaya</name>
    <dbReference type="NCBI Taxonomy" id="153742"/>
    <lineage>
        <taxon>Eukaryota</taxon>
        <taxon>Viridiplantae</taxon>
        <taxon>Streptophyta</taxon>
        <taxon>Embryophyta</taxon>
        <taxon>Tracheophyta</taxon>
        <taxon>Spermatophyta</taxon>
        <taxon>Magnoliopsida</taxon>
        <taxon>eudicotyledons</taxon>
        <taxon>Gunneridae</taxon>
        <taxon>Pentapetalae</taxon>
        <taxon>asterids</taxon>
        <taxon>lamiids</taxon>
        <taxon>Gentianales</taxon>
        <taxon>Rubiaceae</taxon>
        <taxon>Cinchonoideae</taxon>
        <taxon>Cinchoneae</taxon>
        <taxon>Cinchona</taxon>
    </lineage>
</organism>
<keyword evidence="3" id="KW-1185">Reference proteome</keyword>
<evidence type="ECO:0008006" key="4">
    <source>
        <dbReference type="Google" id="ProtNLM"/>
    </source>
</evidence>
<reference evidence="2 3" key="1">
    <citation type="submission" date="2024-11" db="EMBL/GenBank/DDBJ databases">
        <title>A near-complete genome assembly of Cinchona calisaya.</title>
        <authorList>
            <person name="Lian D.C."/>
            <person name="Zhao X.W."/>
            <person name="Wei L."/>
        </authorList>
    </citation>
    <scope>NUCLEOTIDE SEQUENCE [LARGE SCALE GENOMIC DNA]</scope>
    <source>
        <tissue evidence="2">Nenye</tissue>
    </source>
</reference>
<proteinExistence type="predicted"/>
<dbReference type="Proteomes" id="UP001630127">
    <property type="component" value="Unassembled WGS sequence"/>
</dbReference>
<gene>
    <name evidence="2" type="ORF">ACH5RR_013646</name>
</gene>
<dbReference type="AlphaFoldDB" id="A0ABD3A207"/>
<evidence type="ECO:0000313" key="3">
    <source>
        <dbReference type="Proteomes" id="UP001630127"/>
    </source>
</evidence>
<sequence>METPSSTRRVTRSQTIASATSISTLRKIEDSESGLTKSRQRNNNGKQNDRSALIDITNDSPIVGLAMGSLLETPSSSAMLSKKRFSSRAKLQHHDGTPGFGEALLRGQVKNLLQKVEEEAELSKLSLENNRPFLNLQQGFVSSPLTLVAPTPANTPQILNLSANDSSFTQSPVEENLMISQMVSEMFEGKKQEAFNQSQKNLMITRSLLLDFSEKSEEFECSSEVTYQGGESEGKERAITTDDDDSSIWSIQVNASTRDDQEEEENDEEVLDEVEECDNDYFYDDDEGKEKEDDEGLADELCDAISKINVNAEGIWAKFTGKHTRFVYNSDDELEGEKEDSGIKSESASTASPSVLNLKGLPTPKGKHLRFPDD</sequence>
<name>A0ABD3A207_9GENT</name>
<feature type="region of interest" description="Disordered" evidence="1">
    <location>
        <begin position="330"/>
        <end position="374"/>
    </location>
</feature>
<evidence type="ECO:0000313" key="2">
    <source>
        <dbReference type="EMBL" id="KAL3525274.1"/>
    </source>
</evidence>
<evidence type="ECO:0000256" key="1">
    <source>
        <dbReference type="SAM" id="MobiDB-lite"/>
    </source>
</evidence>
<feature type="compositionally biased region" description="Polar residues" evidence="1">
    <location>
        <begin position="344"/>
        <end position="355"/>
    </location>
</feature>